<evidence type="ECO:0000256" key="1">
    <source>
        <dbReference type="SAM" id="SignalP"/>
    </source>
</evidence>
<evidence type="ECO:0000313" key="3">
    <source>
        <dbReference type="Proteomes" id="UP001207742"/>
    </source>
</evidence>
<protein>
    <recommendedName>
        <fullName evidence="4">DUF3575 domain-containing protein</fullName>
    </recommendedName>
</protein>
<name>A0ABT3IUT1_9BACT</name>
<keyword evidence="3" id="KW-1185">Reference proteome</keyword>
<dbReference type="SUPFAM" id="SSF56925">
    <property type="entry name" value="OMPA-like"/>
    <property type="match status" value="1"/>
</dbReference>
<evidence type="ECO:0008006" key="4">
    <source>
        <dbReference type="Google" id="ProtNLM"/>
    </source>
</evidence>
<comment type="caution">
    <text evidence="2">The sequence shown here is derived from an EMBL/GenBank/DDBJ whole genome shotgun (WGS) entry which is preliminary data.</text>
</comment>
<reference evidence="2 3" key="1">
    <citation type="submission" date="2022-10" db="EMBL/GenBank/DDBJ databases">
        <title>Chitinophaga nivalis PC15 sp. nov., isolated from Pyeongchang county, South Korea.</title>
        <authorList>
            <person name="Trinh H.N."/>
        </authorList>
    </citation>
    <scope>NUCLEOTIDE SEQUENCE [LARGE SCALE GENOMIC DNA]</scope>
    <source>
        <strain evidence="2 3">PC14</strain>
    </source>
</reference>
<dbReference type="RefSeq" id="WP_264734552.1">
    <property type="nucleotide sequence ID" value="NZ_JAPDNR010000001.1"/>
</dbReference>
<dbReference type="InterPro" id="IPR011250">
    <property type="entry name" value="OMP/PagP_B-barrel"/>
</dbReference>
<dbReference type="Proteomes" id="UP001207742">
    <property type="component" value="Unassembled WGS sequence"/>
</dbReference>
<keyword evidence="1" id="KW-0732">Signal</keyword>
<dbReference type="EMBL" id="JAPDNS010000002">
    <property type="protein sequence ID" value="MCW3487747.1"/>
    <property type="molecule type" value="Genomic_DNA"/>
</dbReference>
<proteinExistence type="predicted"/>
<sequence>MSGSINKRSKFIITAILTLCSIAVFAQDSIAPRYRYQHELGIDVANILTFLKKNQQSYMANYKWHYRQNRAVRVGLNLELSNQQSEGVYPDVRVGHQWGYITDNWMLYGGADASVAYNAPQFLKNTLWRYGLSPVVGVQYYFNKHISLSTEISLNCYYYIPREPDSFDPAANKPFYRVKIGSVGMLMINYHFGKKKK</sequence>
<gene>
    <name evidence="2" type="ORF">OL497_27895</name>
</gene>
<accession>A0ABT3IUT1</accession>
<feature type="signal peptide" evidence="1">
    <location>
        <begin position="1"/>
        <end position="26"/>
    </location>
</feature>
<organism evidence="2 3">
    <name type="scientific">Chitinophaga nivalis</name>
    <dbReference type="NCBI Taxonomy" id="2991709"/>
    <lineage>
        <taxon>Bacteria</taxon>
        <taxon>Pseudomonadati</taxon>
        <taxon>Bacteroidota</taxon>
        <taxon>Chitinophagia</taxon>
        <taxon>Chitinophagales</taxon>
        <taxon>Chitinophagaceae</taxon>
        <taxon>Chitinophaga</taxon>
    </lineage>
</organism>
<feature type="chain" id="PRO_5046705601" description="DUF3575 domain-containing protein" evidence="1">
    <location>
        <begin position="27"/>
        <end position="197"/>
    </location>
</feature>
<evidence type="ECO:0000313" key="2">
    <source>
        <dbReference type="EMBL" id="MCW3487747.1"/>
    </source>
</evidence>